<feature type="binding site" evidence="13">
    <location>
        <position position="216"/>
    </location>
    <ligand>
        <name>K(+)</name>
        <dbReference type="ChEBI" id="CHEBI:29103"/>
    </ligand>
</feature>
<evidence type="ECO:0000256" key="3">
    <source>
        <dbReference type="ARBA" id="ARBA00022448"/>
    </source>
</evidence>
<feature type="transmembrane region" description="Helical" evidence="14">
    <location>
        <begin position="237"/>
        <end position="256"/>
    </location>
</feature>
<comment type="function">
    <text evidence="12">Low-affinity potassium transport system. Interacts with Trk system potassium uptake protein TrkA.</text>
</comment>
<evidence type="ECO:0000313" key="16">
    <source>
        <dbReference type="Proteomes" id="UP000471640"/>
    </source>
</evidence>
<feature type="transmembrane region" description="Helical" evidence="14">
    <location>
        <begin position="453"/>
        <end position="474"/>
    </location>
</feature>
<dbReference type="InterPro" id="IPR003445">
    <property type="entry name" value="Cat_transpt"/>
</dbReference>
<sequence length="481" mass="51988">MLSVANVLGRLLMVFSLTYLLPIICSLIYRDGTFLTFLVSQVACLAAGGLMTLATRGFQRALKPRDGFMLVTLAWLLTATIATFPLLLHLQLSFTDAFFEAMSGMTTTGATVMIHLDVLPPSINLWRHELNWIGGMGIIVLAVAILPLLGVGGMQLMRAEVPGPIKGAKLTARIADTAVVLWGVYLTITIACMLSLKVAGMGWLDAICHAFSTLSLGGFSTRDGSIGEFDSPLIETVLILFMTLAALNFATHFAVWRERSLRPFWLDGEARAVVGLLVLSCVGCALYLWEAGTYGGFLTALRFASFNLVSLATDCGFVSTDYGVWPAFVPFWMLFLSSFTASSGSTGGGIKMFRTLILVKQSSRELTRLLHPSLAAPVTIGGIVIPNGVVVAILGFLFLYFMSIVTLTFLLIFGGLDFISAFTAVIACINNAGPGLGVVGPGTNYASLTDYEIWVLSFTMLLGRLEVFSLLVLFTPQFWRK</sequence>
<keyword evidence="10 12" id="KW-0406">Ion transport</keyword>
<evidence type="ECO:0000256" key="2">
    <source>
        <dbReference type="ARBA" id="ARBA00009137"/>
    </source>
</evidence>
<evidence type="ECO:0000256" key="9">
    <source>
        <dbReference type="ARBA" id="ARBA00022989"/>
    </source>
</evidence>
<dbReference type="EMBL" id="JAAIJR010000024">
    <property type="protein sequence ID" value="NEX20244.1"/>
    <property type="molecule type" value="Genomic_DNA"/>
</dbReference>
<keyword evidence="5 12" id="KW-0997">Cell inner membrane</keyword>
<evidence type="ECO:0000256" key="5">
    <source>
        <dbReference type="ARBA" id="ARBA00022519"/>
    </source>
</evidence>
<feature type="binding site" evidence="13">
    <location>
        <position position="431"/>
    </location>
    <ligand>
        <name>K(+)</name>
        <dbReference type="ChEBI" id="CHEBI:29103"/>
    </ligand>
</feature>
<keyword evidence="9 14" id="KW-1133">Transmembrane helix</keyword>
<protein>
    <recommendedName>
        <fullName evidence="12">Trk system potassium uptake protein</fullName>
    </recommendedName>
</protein>
<feature type="binding site" evidence="13">
    <location>
        <position position="107"/>
    </location>
    <ligand>
        <name>K(+)</name>
        <dbReference type="ChEBI" id="CHEBI:29103"/>
    </ligand>
</feature>
<dbReference type="PANTHER" id="PTHR32024">
    <property type="entry name" value="TRK SYSTEM POTASSIUM UPTAKE PROTEIN TRKG-RELATED"/>
    <property type="match status" value="1"/>
</dbReference>
<keyword evidence="4 12" id="KW-1003">Cell membrane</keyword>
<feature type="transmembrane region" description="Helical" evidence="14">
    <location>
        <begin position="132"/>
        <end position="153"/>
    </location>
</feature>
<dbReference type="AlphaFoldDB" id="A0A6P1DX13"/>
<feature type="transmembrane region" description="Helical" evidence="14">
    <location>
        <begin position="67"/>
        <end position="88"/>
    </location>
</feature>
<gene>
    <name evidence="15" type="ORF">G3480_07940</name>
</gene>
<name>A0A6P1DX13_9GAMM</name>
<keyword evidence="8 12" id="KW-0630">Potassium</keyword>
<keyword evidence="16" id="KW-1185">Reference proteome</keyword>
<evidence type="ECO:0000256" key="7">
    <source>
        <dbReference type="ARBA" id="ARBA00022692"/>
    </source>
</evidence>
<feature type="transmembrane region" description="Helical" evidence="14">
    <location>
        <begin position="268"/>
        <end position="288"/>
    </location>
</feature>
<evidence type="ECO:0000256" key="4">
    <source>
        <dbReference type="ARBA" id="ARBA00022475"/>
    </source>
</evidence>
<feature type="transmembrane region" description="Helical" evidence="14">
    <location>
        <begin position="174"/>
        <end position="196"/>
    </location>
</feature>
<evidence type="ECO:0000256" key="11">
    <source>
        <dbReference type="ARBA" id="ARBA00023136"/>
    </source>
</evidence>
<organism evidence="15 16">
    <name type="scientific">Thiorhodococcus mannitoliphagus</name>
    <dbReference type="NCBI Taxonomy" id="329406"/>
    <lineage>
        <taxon>Bacteria</taxon>
        <taxon>Pseudomonadati</taxon>
        <taxon>Pseudomonadota</taxon>
        <taxon>Gammaproteobacteria</taxon>
        <taxon>Chromatiales</taxon>
        <taxon>Chromatiaceae</taxon>
        <taxon>Thiorhodococcus</taxon>
    </lineage>
</organism>
<evidence type="ECO:0000256" key="14">
    <source>
        <dbReference type="SAM" id="Phobius"/>
    </source>
</evidence>
<keyword evidence="3 12" id="KW-0813">Transport</keyword>
<evidence type="ECO:0000256" key="13">
    <source>
        <dbReference type="PIRSR" id="PIRSR006247-1"/>
    </source>
</evidence>
<evidence type="ECO:0000313" key="15">
    <source>
        <dbReference type="EMBL" id="NEX20244.1"/>
    </source>
</evidence>
<dbReference type="GO" id="GO:0005886">
    <property type="term" value="C:plasma membrane"/>
    <property type="evidence" value="ECO:0007669"/>
    <property type="project" value="UniProtKB-SubCell"/>
</dbReference>
<dbReference type="Pfam" id="PF02386">
    <property type="entry name" value="TrkH"/>
    <property type="match status" value="2"/>
</dbReference>
<comment type="similarity">
    <text evidence="2 12">Belongs to the TrkH potassium transport family.</text>
</comment>
<dbReference type="InterPro" id="IPR004772">
    <property type="entry name" value="TrkH"/>
</dbReference>
<feature type="transmembrane region" description="Helical" evidence="14">
    <location>
        <begin position="7"/>
        <end position="29"/>
    </location>
</feature>
<keyword evidence="6 12" id="KW-0633">Potassium transport</keyword>
<feature type="transmembrane region" description="Helical" evidence="14">
    <location>
        <begin position="324"/>
        <end position="342"/>
    </location>
</feature>
<dbReference type="GO" id="GO:0046872">
    <property type="term" value="F:metal ion binding"/>
    <property type="evidence" value="ECO:0007669"/>
    <property type="project" value="UniProtKB-KW"/>
</dbReference>
<dbReference type="Proteomes" id="UP000471640">
    <property type="component" value="Unassembled WGS sequence"/>
</dbReference>
<accession>A0A6P1DX13</accession>
<comment type="subcellular location">
    <subcellularLocation>
        <location evidence="1 12">Cell inner membrane</location>
        <topology evidence="1 12">Multi-pass membrane protein</topology>
    </subcellularLocation>
</comment>
<feature type="binding site" evidence="13">
    <location>
        <position position="217"/>
    </location>
    <ligand>
        <name>K(+)</name>
        <dbReference type="ChEBI" id="CHEBI:29103"/>
    </ligand>
</feature>
<keyword evidence="7 14" id="KW-0812">Transmembrane</keyword>
<feature type="transmembrane region" description="Helical" evidence="14">
    <location>
        <begin position="374"/>
        <end position="402"/>
    </location>
</feature>
<dbReference type="GO" id="GO:0015379">
    <property type="term" value="F:potassium:chloride symporter activity"/>
    <property type="evidence" value="ECO:0007669"/>
    <property type="project" value="InterPro"/>
</dbReference>
<dbReference type="PIRSF" id="PIRSF006247">
    <property type="entry name" value="TrkH"/>
    <property type="match status" value="1"/>
</dbReference>
<keyword evidence="13" id="KW-0479">Metal-binding</keyword>
<evidence type="ECO:0000256" key="12">
    <source>
        <dbReference type="PIRNR" id="PIRNR006247"/>
    </source>
</evidence>
<feature type="binding site" evidence="13">
    <location>
        <position position="108"/>
    </location>
    <ligand>
        <name>K(+)</name>
        <dbReference type="ChEBI" id="CHEBI:29103"/>
    </ligand>
</feature>
<evidence type="ECO:0000256" key="10">
    <source>
        <dbReference type="ARBA" id="ARBA00023065"/>
    </source>
</evidence>
<dbReference type="PANTHER" id="PTHR32024:SF2">
    <property type="entry name" value="TRK SYSTEM POTASSIUM UPTAKE PROTEIN TRKG-RELATED"/>
    <property type="match status" value="1"/>
</dbReference>
<reference evidence="16" key="1">
    <citation type="journal article" date="2020" name="Microbiol. Resour. Announc.">
        <title>Draft Genome Sequences of Thiorhodococcus mannitoliphagus and Thiorhodococcus minor, Purple Sulfur Photosynthetic Bacteria in the Gammaproteobacterial Family Chromatiaceae.</title>
        <authorList>
            <person name="Aviles F.A."/>
            <person name="Meyer T.E."/>
            <person name="Kyndt J.A."/>
        </authorList>
    </citation>
    <scope>NUCLEOTIDE SEQUENCE [LARGE SCALE GENOMIC DNA]</scope>
    <source>
        <strain evidence="16">DSM 18266</strain>
    </source>
</reference>
<feature type="transmembrane region" description="Helical" evidence="14">
    <location>
        <begin position="409"/>
        <end position="433"/>
    </location>
</feature>
<reference evidence="15 16" key="2">
    <citation type="submission" date="2020-02" db="EMBL/GenBank/DDBJ databases">
        <title>Genome sequences of Thiorhodococcus mannitoliphagus and Thiorhodococcus minor, purple sulfur photosynthetic bacteria in the gammaproteobacterial family, Chromatiaceae.</title>
        <authorList>
            <person name="Aviles F.A."/>
            <person name="Meyer T.E."/>
            <person name="Kyndt J.A."/>
        </authorList>
    </citation>
    <scope>NUCLEOTIDE SEQUENCE [LARGE SCALE GENOMIC DNA]</scope>
    <source>
        <strain evidence="15 16">DSM 18266</strain>
    </source>
</reference>
<proteinExistence type="inferred from homology"/>
<feature type="transmembrane region" description="Helical" evidence="14">
    <location>
        <begin position="35"/>
        <end position="55"/>
    </location>
</feature>
<keyword evidence="11 12" id="KW-0472">Membrane</keyword>
<evidence type="ECO:0000256" key="1">
    <source>
        <dbReference type="ARBA" id="ARBA00004429"/>
    </source>
</evidence>
<comment type="caution">
    <text evidence="15">The sequence shown here is derived from an EMBL/GenBank/DDBJ whole genome shotgun (WGS) entry which is preliminary data.</text>
</comment>
<evidence type="ECO:0000256" key="8">
    <source>
        <dbReference type="ARBA" id="ARBA00022958"/>
    </source>
</evidence>
<evidence type="ECO:0000256" key="6">
    <source>
        <dbReference type="ARBA" id="ARBA00022538"/>
    </source>
</evidence>